<dbReference type="InterPro" id="IPR003439">
    <property type="entry name" value="ABC_transporter-like_ATP-bd"/>
</dbReference>
<sequence>MGGGSNRGGKRMTRKGVRCTAIGVSYGGRVVFDGLDLTLGCGLYALLGANGVGKSTLLRLLAGAQSPDAGEIWIAGESLMRFPVRARRHLSYVPDEAAVYPFMTGRDLLDFCAWAKNSGIDGDVEEMIGNFGLQPHLATRFDAMSLGTRKKMMICAALIGAPDVLLMDEPSNGLDAPSLECLVMLLRRQSRNAVALIASHDHDFLQRFDAEPLLMNDLVQSGPAS</sequence>
<dbReference type="Pfam" id="PF00005">
    <property type="entry name" value="ABC_tran"/>
    <property type="match status" value="1"/>
</dbReference>
<dbReference type="InterPro" id="IPR003593">
    <property type="entry name" value="AAA+_ATPase"/>
</dbReference>
<dbReference type="GO" id="GO:0005524">
    <property type="term" value="F:ATP binding"/>
    <property type="evidence" value="ECO:0007669"/>
    <property type="project" value="UniProtKB-KW"/>
</dbReference>
<dbReference type="GO" id="GO:0016887">
    <property type="term" value="F:ATP hydrolysis activity"/>
    <property type="evidence" value="ECO:0007669"/>
    <property type="project" value="InterPro"/>
</dbReference>
<dbReference type="InterPro" id="IPR027417">
    <property type="entry name" value="P-loop_NTPase"/>
</dbReference>
<proteinExistence type="predicted"/>
<dbReference type="PROSITE" id="PS50893">
    <property type="entry name" value="ABC_TRANSPORTER_2"/>
    <property type="match status" value="1"/>
</dbReference>
<evidence type="ECO:0000256" key="2">
    <source>
        <dbReference type="ARBA" id="ARBA00022741"/>
    </source>
</evidence>
<evidence type="ECO:0000256" key="1">
    <source>
        <dbReference type="ARBA" id="ARBA00022448"/>
    </source>
</evidence>
<evidence type="ECO:0000313" key="6">
    <source>
        <dbReference type="Proteomes" id="UP000252680"/>
    </source>
</evidence>
<dbReference type="PANTHER" id="PTHR42939">
    <property type="entry name" value="ABC TRANSPORTER ATP-BINDING PROTEIN ALBC-RELATED"/>
    <property type="match status" value="1"/>
</dbReference>
<keyword evidence="1" id="KW-0813">Transport</keyword>
<dbReference type="SUPFAM" id="SSF52540">
    <property type="entry name" value="P-loop containing nucleoside triphosphate hydrolases"/>
    <property type="match status" value="1"/>
</dbReference>
<feature type="domain" description="ABC transporter" evidence="4">
    <location>
        <begin position="17"/>
        <end position="224"/>
    </location>
</feature>
<evidence type="ECO:0000259" key="4">
    <source>
        <dbReference type="PROSITE" id="PS50893"/>
    </source>
</evidence>
<comment type="caution">
    <text evidence="5">The sequence shown here is derived from an EMBL/GenBank/DDBJ whole genome shotgun (WGS) entry which is preliminary data.</text>
</comment>
<dbReference type="AlphaFoldDB" id="A0A365YT74"/>
<dbReference type="Proteomes" id="UP000252680">
    <property type="component" value="Unassembled WGS sequence"/>
</dbReference>
<keyword evidence="2" id="KW-0547">Nucleotide-binding</keyword>
<keyword evidence="3 5" id="KW-0067">ATP-binding</keyword>
<organism evidence="5 6">
    <name type="scientific">Novacetimonas cocois</name>
    <dbReference type="NCBI Taxonomy" id="1747507"/>
    <lineage>
        <taxon>Bacteria</taxon>
        <taxon>Pseudomonadati</taxon>
        <taxon>Pseudomonadota</taxon>
        <taxon>Alphaproteobacteria</taxon>
        <taxon>Acetobacterales</taxon>
        <taxon>Acetobacteraceae</taxon>
        <taxon>Novacetimonas</taxon>
    </lineage>
</organism>
<dbReference type="PANTHER" id="PTHR42939:SF1">
    <property type="entry name" value="ABC TRANSPORTER ATP-BINDING PROTEIN ALBC-RELATED"/>
    <property type="match status" value="1"/>
</dbReference>
<evidence type="ECO:0000256" key="3">
    <source>
        <dbReference type="ARBA" id="ARBA00022840"/>
    </source>
</evidence>
<gene>
    <name evidence="5" type="ORF">NJLHNGOC_11350</name>
</gene>
<evidence type="ECO:0000313" key="5">
    <source>
        <dbReference type="EMBL" id="RBM06060.1"/>
    </source>
</evidence>
<accession>A0A365YT74</accession>
<name>A0A365YT74_9PROT</name>
<reference evidence="5 6" key="1">
    <citation type="submission" date="2018-05" db="EMBL/GenBank/DDBJ databases">
        <title>Komagataeibacter cocois sp. nov., for a novel cellulose- producing strain isolated from coconut milk.</title>
        <authorList>
            <person name="Liu L."/>
            <person name="Wang Y."/>
            <person name="Liu S."/>
            <person name="Bi J."/>
            <person name="Chen H."/>
            <person name="Deng J."/>
            <person name="Zhang C."/>
            <person name="Hu Q."/>
            <person name="Li C."/>
        </authorList>
    </citation>
    <scope>NUCLEOTIDE SEQUENCE [LARGE SCALE GENOMIC DNA]</scope>
    <source>
        <strain evidence="5 6">WE7</strain>
    </source>
</reference>
<dbReference type="Gene3D" id="3.40.50.300">
    <property type="entry name" value="P-loop containing nucleotide triphosphate hydrolases"/>
    <property type="match status" value="1"/>
</dbReference>
<dbReference type="EMBL" id="QEXL01000014">
    <property type="protein sequence ID" value="RBM06060.1"/>
    <property type="molecule type" value="Genomic_DNA"/>
</dbReference>
<dbReference type="OrthoDB" id="9775250at2"/>
<keyword evidence="6" id="KW-1185">Reference proteome</keyword>
<protein>
    <submittedName>
        <fullName evidence="5">ABC transporter ATP-binding protein</fullName>
    </submittedName>
</protein>
<dbReference type="SMART" id="SM00382">
    <property type="entry name" value="AAA"/>
    <property type="match status" value="1"/>
</dbReference>
<dbReference type="InterPro" id="IPR051782">
    <property type="entry name" value="ABC_Transporter_VariousFunc"/>
</dbReference>